<evidence type="ECO:0000313" key="1">
    <source>
        <dbReference type="EMBL" id="EHY87813.1"/>
    </source>
</evidence>
<dbReference type="SUPFAM" id="SSF56784">
    <property type="entry name" value="HAD-like"/>
    <property type="match status" value="1"/>
</dbReference>
<dbReference type="PANTHER" id="PTHR43434:SF1">
    <property type="entry name" value="PHOSPHOGLYCOLATE PHOSPHATASE"/>
    <property type="match status" value="1"/>
</dbReference>
<dbReference type="Pfam" id="PF00702">
    <property type="entry name" value="Hydrolase"/>
    <property type="match status" value="1"/>
</dbReference>
<gene>
    <name evidence="1" type="ORF">SacazDRAFT_00866</name>
</gene>
<keyword evidence="2" id="KW-1185">Reference proteome</keyword>
<dbReference type="CDD" id="cd07505">
    <property type="entry name" value="HAD_BPGM-like"/>
    <property type="match status" value="1"/>
</dbReference>
<dbReference type="PANTHER" id="PTHR43434">
    <property type="entry name" value="PHOSPHOGLYCOLATE PHOSPHATASE"/>
    <property type="match status" value="1"/>
</dbReference>
<dbReference type="Proteomes" id="UP000004705">
    <property type="component" value="Chromosome"/>
</dbReference>
<dbReference type="AlphaFoldDB" id="H8GCX7"/>
<name>H8GCX7_9PSEU</name>
<reference evidence="1 2" key="1">
    <citation type="journal article" date="2012" name="Stand. Genomic Sci.">
        <title>Genome sequence of the soil bacterium Saccharomonospora azurea type strain (NA-128(T)).</title>
        <authorList>
            <person name="Klenk H.P."/>
            <person name="Held B."/>
            <person name="Lucas S."/>
            <person name="Lapidus A."/>
            <person name="Copeland A."/>
            <person name="Hammon N."/>
            <person name="Pitluck S."/>
            <person name="Goodwin L.A."/>
            <person name="Han C."/>
            <person name="Tapia R."/>
            <person name="Brambilla E.M."/>
            <person name="Potter G."/>
            <person name="Land M."/>
            <person name="Ivanova N."/>
            <person name="Rohde M."/>
            <person name="Goker M."/>
            <person name="Detter J.C."/>
            <person name="Kyrpides N.C."/>
            <person name="Woyke T."/>
        </authorList>
    </citation>
    <scope>NUCLEOTIDE SEQUENCE [LARGE SCALE GENOMIC DNA]</scope>
    <source>
        <strain evidence="1 2">NA-128</strain>
    </source>
</reference>
<protein>
    <submittedName>
        <fullName evidence="1">Haloacid dehalogenase superfamily protein, subfamily IA, variant 3 with third motif having DD or ED</fullName>
    </submittedName>
</protein>
<dbReference type="OrthoDB" id="9797743at2"/>
<dbReference type="SFLD" id="SFLDG01129">
    <property type="entry name" value="C1.5:_HAD__Beta-PGM__Phosphata"/>
    <property type="match status" value="1"/>
</dbReference>
<dbReference type="InterPro" id="IPR006439">
    <property type="entry name" value="HAD-SF_hydro_IA"/>
</dbReference>
<dbReference type="InterPro" id="IPR036412">
    <property type="entry name" value="HAD-like_sf"/>
</dbReference>
<sequence length="228" mass="24212">MDEESAVDDVAAVFWDMDGTLVDSEKLWTVALYGAVDWLGGTLTPEQRSALVGANMAVTSRSLLEASGKPADDAAIAEVSDWIRNRIKTLFADAIPWRDGARDALLAVRAAGVPSALVTSTERELTELALRTIGHDMFDVTVCGDEVDGLNKPHPEPYLRAARLLGVDPARCVAVEDSPVGAESAAAAGCTVLVVPHEVPVQPGRRRVFRSSLVGVDVPTLAELARSV</sequence>
<dbReference type="SFLD" id="SFLDS00003">
    <property type="entry name" value="Haloacid_Dehalogenase"/>
    <property type="match status" value="1"/>
</dbReference>
<dbReference type="RefSeq" id="WP_005438983.1">
    <property type="nucleotide sequence ID" value="NZ_CM001466.1"/>
</dbReference>
<accession>H8GCX7</accession>
<dbReference type="InterPro" id="IPR023198">
    <property type="entry name" value="PGP-like_dom2"/>
</dbReference>
<dbReference type="InterPro" id="IPR050155">
    <property type="entry name" value="HAD-like_hydrolase_sf"/>
</dbReference>
<dbReference type="EMBL" id="CM001466">
    <property type="protein sequence ID" value="EHY87813.1"/>
    <property type="molecule type" value="Genomic_DNA"/>
</dbReference>
<proteinExistence type="predicted"/>
<dbReference type="GO" id="GO:0008967">
    <property type="term" value="F:phosphoglycolate phosphatase activity"/>
    <property type="evidence" value="ECO:0007669"/>
    <property type="project" value="TreeGrafter"/>
</dbReference>
<organism evidence="1 2">
    <name type="scientific">Saccharomonospora azurea NA-128</name>
    <dbReference type="NCBI Taxonomy" id="882081"/>
    <lineage>
        <taxon>Bacteria</taxon>
        <taxon>Bacillati</taxon>
        <taxon>Actinomycetota</taxon>
        <taxon>Actinomycetes</taxon>
        <taxon>Pseudonocardiales</taxon>
        <taxon>Pseudonocardiaceae</taxon>
        <taxon>Saccharomonospora</taxon>
    </lineage>
</organism>
<evidence type="ECO:0000313" key="2">
    <source>
        <dbReference type="Proteomes" id="UP000004705"/>
    </source>
</evidence>
<dbReference type="InterPro" id="IPR023214">
    <property type="entry name" value="HAD_sf"/>
</dbReference>
<dbReference type="GO" id="GO:0006281">
    <property type="term" value="P:DNA repair"/>
    <property type="evidence" value="ECO:0007669"/>
    <property type="project" value="TreeGrafter"/>
</dbReference>
<dbReference type="NCBIfam" id="TIGR01509">
    <property type="entry name" value="HAD-SF-IA-v3"/>
    <property type="match status" value="1"/>
</dbReference>
<dbReference type="HOGENOM" id="CLU_045011_13_1_11"/>
<dbReference type="Gene3D" id="3.40.50.1000">
    <property type="entry name" value="HAD superfamily/HAD-like"/>
    <property type="match status" value="1"/>
</dbReference>
<dbReference type="Gene3D" id="1.10.150.240">
    <property type="entry name" value="Putative phosphatase, domain 2"/>
    <property type="match status" value="1"/>
</dbReference>